<keyword evidence="5" id="KW-0053">Apoptosis</keyword>
<feature type="domain" description="TNFR-Cys" evidence="20">
    <location>
        <begin position="70"/>
        <end position="112"/>
    </location>
</feature>
<reference evidence="21 22" key="1">
    <citation type="submission" date="2015-08" db="EMBL/GenBank/DDBJ databases">
        <title>The genome of the Asian arowana (Scleropages formosus).</title>
        <authorList>
            <person name="Tan M.H."/>
            <person name="Gan H.M."/>
            <person name="Croft L.J."/>
            <person name="Austin C.M."/>
        </authorList>
    </citation>
    <scope>NUCLEOTIDE SEQUENCE [LARGE SCALE GENOMIC DNA]</scope>
    <source>
        <strain evidence="21">Aro1</strain>
    </source>
</reference>
<name>A0A0P7VDQ1_SCLFO</name>
<organism evidence="21 22">
    <name type="scientific">Scleropages formosus</name>
    <name type="common">Asian bonytongue</name>
    <name type="synonym">Osteoglossum formosum</name>
    <dbReference type="NCBI Taxonomy" id="113540"/>
    <lineage>
        <taxon>Eukaryota</taxon>
        <taxon>Metazoa</taxon>
        <taxon>Chordata</taxon>
        <taxon>Craniata</taxon>
        <taxon>Vertebrata</taxon>
        <taxon>Euteleostomi</taxon>
        <taxon>Actinopterygii</taxon>
        <taxon>Neopterygii</taxon>
        <taxon>Teleostei</taxon>
        <taxon>Osteoglossocephala</taxon>
        <taxon>Osteoglossomorpha</taxon>
        <taxon>Osteoglossiformes</taxon>
        <taxon>Osteoglossidae</taxon>
        <taxon>Scleropages</taxon>
    </lineage>
</organism>
<dbReference type="SUPFAM" id="SSF57586">
    <property type="entry name" value="TNF receptor-like"/>
    <property type="match status" value="2"/>
</dbReference>
<evidence type="ECO:0000256" key="4">
    <source>
        <dbReference type="ARBA" id="ARBA00022475"/>
    </source>
</evidence>
<evidence type="ECO:0000256" key="6">
    <source>
        <dbReference type="ARBA" id="ARBA00022729"/>
    </source>
</evidence>
<dbReference type="GO" id="GO:0005516">
    <property type="term" value="F:calmodulin binding"/>
    <property type="evidence" value="ECO:0007669"/>
    <property type="project" value="UniProtKB-KW"/>
</dbReference>
<dbReference type="PANTHER" id="PTHR46874:SF1">
    <property type="entry name" value="TUMOR NECROSIS FACTOR RECEPTOR SUPERFAMILY MEMBER 6"/>
    <property type="match status" value="1"/>
</dbReference>
<dbReference type="PRINTS" id="PR01680">
    <property type="entry name" value="TNFACTORR6"/>
</dbReference>
<dbReference type="GO" id="GO:0006955">
    <property type="term" value="P:immune response"/>
    <property type="evidence" value="ECO:0007669"/>
    <property type="project" value="InterPro"/>
</dbReference>
<dbReference type="InterPro" id="IPR008063">
    <property type="entry name" value="Fas_rcpt"/>
</dbReference>
<dbReference type="Pfam" id="PF00020">
    <property type="entry name" value="TNFR_c6"/>
    <property type="match status" value="2"/>
</dbReference>
<keyword evidence="4" id="KW-1003">Cell membrane</keyword>
<feature type="non-terminal residue" evidence="21">
    <location>
        <position position="303"/>
    </location>
</feature>
<dbReference type="STRING" id="113540.ENSSFOP00015078082"/>
<keyword evidence="9" id="KW-0564">Palmitate</keyword>
<dbReference type="SUPFAM" id="SSF47986">
    <property type="entry name" value="DEATH domain"/>
    <property type="match status" value="1"/>
</dbReference>
<evidence type="ECO:0000256" key="3">
    <source>
        <dbReference type="ARBA" id="ARBA00015761"/>
    </source>
</evidence>
<dbReference type="InterPro" id="IPR001368">
    <property type="entry name" value="TNFR/NGFR_Cys_rich_reg"/>
</dbReference>
<dbReference type="Proteomes" id="UP000034805">
    <property type="component" value="Unassembled WGS sequence"/>
</dbReference>
<dbReference type="InterPro" id="IPR011029">
    <property type="entry name" value="DEATH-like_dom_sf"/>
</dbReference>
<dbReference type="GO" id="GO:0009897">
    <property type="term" value="C:external side of plasma membrane"/>
    <property type="evidence" value="ECO:0007669"/>
    <property type="project" value="TreeGrafter"/>
</dbReference>
<keyword evidence="11" id="KW-0325">Glycoprotein</keyword>
<proteinExistence type="predicted"/>
<evidence type="ECO:0000313" key="22">
    <source>
        <dbReference type="Proteomes" id="UP000034805"/>
    </source>
</evidence>
<keyword evidence="18" id="KW-0812">Transmembrane</keyword>
<dbReference type="AlphaFoldDB" id="A0A0P7VDQ1"/>
<comment type="caution">
    <text evidence="16">Lacks conserved residue(s) required for the propagation of feature annotation.</text>
</comment>
<feature type="domain" description="TNFR-Cys" evidence="20">
    <location>
        <begin position="113"/>
        <end position="151"/>
    </location>
</feature>
<feature type="transmembrane region" description="Helical" evidence="18">
    <location>
        <begin position="163"/>
        <end position="185"/>
    </location>
</feature>
<feature type="repeat" description="TNFR-Cys" evidence="16">
    <location>
        <begin position="70"/>
        <end position="112"/>
    </location>
</feature>
<dbReference type="Gene3D" id="2.10.50.10">
    <property type="entry name" value="Tumor Necrosis Factor Receptor, subunit A, domain 2"/>
    <property type="match status" value="2"/>
</dbReference>
<evidence type="ECO:0000259" key="19">
    <source>
        <dbReference type="PROSITE" id="PS50017"/>
    </source>
</evidence>
<evidence type="ECO:0000256" key="9">
    <source>
        <dbReference type="ARBA" id="ARBA00023139"/>
    </source>
</evidence>
<dbReference type="Pfam" id="PF00531">
    <property type="entry name" value="Death"/>
    <property type="match status" value="1"/>
</dbReference>
<keyword evidence="21" id="KW-0675">Receptor</keyword>
<keyword evidence="6" id="KW-0732">Signal</keyword>
<evidence type="ECO:0000259" key="20">
    <source>
        <dbReference type="PROSITE" id="PS50050"/>
    </source>
</evidence>
<dbReference type="PROSITE" id="PS50050">
    <property type="entry name" value="TNFR_NGFR_2"/>
    <property type="match status" value="2"/>
</dbReference>
<dbReference type="Gene3D" id="1.10.533.10">
    <property type="entry name" value="Death Domain, Fas"/>
    <property type="match status" value="1"/>
</dbReference>
<dbReference type="GO" id="GO:0097049">
    <property type="term" value="P:motor neuron apoptotic process"/>
    <property type="evidence" value="ECO:0007669"/>
    <property type="project" value="TreeGrafter"/>
</dbReference>
<dbReference type="EMBL" id="JARO02003005">
    <property type="protein sequence ID" value="KPP71389.1"/>
    <property type="molecule type" value="Genomic_DNA"/>
</dbReference>
<evidence type="ECO:0000256" key="10">
    <source>
        <dbReference type="ARBA" id="ARBA00023157"/>
    </source>
</evidence>
<sequence>MKVSEVLVTRASRDGPPGADGSRAGARRKRQECRYGDYNHKDNICCSCPAGEYVEKHCTQNNPTSTKCLKCDEGFYTASSNSLESCERCRSCNENLLQEVEINCTYTKNAECKCMEGHYCAEHECKSCLPCDKCDGRKIVQPCTNKSNTICERQDQRTDHSTAIAVAFAVLIILIALLSMTWCIWKKKCTRGPLQPPDEPDEYDKMNPLLRDIDLSPHLYTIVDELGHKTVKELAIRSGIAQATIDMHVDSYPNNIREQCYNILKDWYERQGLENACNVLNNELRKMGQKTSADKLIQTFSKH</sequence>
<evidence type="ECO:0000256" key="15">
    <source>
        <dbReference type="ARBA" id="ARBA00032502"/>
    </source>
</evidence>
<dbReference type="GO" id="GO:0045121">
    <property type="term" value="C:membrane raft"/>
    <property type="evidence" value="ECO:0007669"/>
    <property type="project" value="UniProtKB-SubCell"/>
</dbReference>
<evidence type="ECO:0000256" key="12">
    <source>
        <dbReference type="ARBA" id="ARBA00023288"/>
    </source>
</evidence>
<gene>
    <name evidence="21" type="ORF">Z043_109711</name>
</gene>
<evidence type="ECO:0000256" key="7">
    <source>
        <dbReference type="ARBA" id="ARBA00022737"/>
    </source>
</evidence>
<dbReference type="GO" id="GO:0097527">
    <property type="term" value="P:necroptotic signaling pathway"/>
    <property type="evidence" value="ECO:0007669"/>
    <property type="project" value="TreeGrafter"/>
</dbReference>
<dbReference type="GO" id="GO:0043066">
    <property type="term" value="P:negative regulation of apoptotic process"/>
    <property type="evidence" value="ECO:0007669"/>
    <property type="project" value="TreeGrafter"/>
</dbReference>
<evidence type="ECO:0000256" key="14">
    <source>
        <dbReference type="ARBA" id="ARBA00032338"/>
    </source>
</evidence>
<evidence type="ECO:0000256" key="8">
    <source>
        <dbReference type="ARBA" id="ARBA00022860"/>
    </source>
</evidence>
<evidence type="ECO:0000256" key="11">
    <source>
        <dbReference type="ARBA" id="ARBA00023180"/>
    </source>
</evidence>
<evidence type="ECO:0000256" key="17">
    <source>
        <dbReference type="SAM" id="MobiDB-lite"/>
    </source>
</evidence>
<dbReference type="PANTHER" id="PTHR46874">
    <property type="entry name" value="TUMOR NECROSIS FACTOR RECEPTOR SUPERFAMILY MEMBER 6"/>
    <property type="match status" value="1"/>
</dbReference>
<keyword evidence="8" id="KW-0112">Calmodulin-binding</keyword>
<keyword evidence="18" id="KW-0472">Membrane</keyword>
<evidence type="ECO:0000313" key="21">
    <source>
        <dbReference type="EMBL" id="KPP71389.1"/>
    </source>
</evidence>
<evidence type="ECO:0000256" key="2">
    <source>
        <dbReference type="ARBA" id="ARBA00004285"/>
    </source>
</evidence>
<evidence type="ECO:0000256" key="5">
    <source>
        <dbReference type="ARBA" id="ARBA00022703"/>
    </source>
</evidence>
<protein>
    <recommendedName>
        <fullName evidence="3">Tumor necrosis factor receptor superfamily member 6</fullName>
    </recommendedName>
    <alternativeName>
        <fullName evidence="14">Apo-1 antigen</fullName>
    </alternativeName>
    <alternativeName>
        <fullName evidence="15">Apoptosis-mediating surface antigen FAS</fullName>
    </alternativeName>
    <alternativeName>
        <fullName evidence="13">FASLG receptor</fullName>
    </alternativeName>
</protein>
<comment type="subcellular location">
    <subcellularLocation>
        <location evidence="1">Cell membrane</location>
        <topology evidence="1">Single-pass type I membrane protein</topology>
    </subcellularLocation>
    <subcellularLocation>
        <location evidence="2">Membrane raft</location>
    </subcellularLocation>
</comment>
<keyword evidence="7" id="KW-0677">Repeat</keyword>
<keyword evidence="18" id="KW-1133">Transmembrane helix</keyword>
<evidence type="ECO:0000256" key="1">
    <source>
        <dbReference type="ARBA" id="ARBA00004251"/>
    </source>
</evidence>
<dbReference type="PROSITE" id="PS50017">
    <property type="entry name" value="DEATH_DOMAIN"/>
    <property type="match status" value="1"/>
</dbReference>
<dbReference type="GO" id="GO:0097192">
    <property type="term" value="P:extrinsic apoptotic signaling pathway in absence of ligand"/>
    <property type="evidence" value="ECO:0007669"/>
    <property type="project" value="TreeGrafter"/>
</dbReference>
<dbReference type="InterPro" id="IPR000488">
    <property type="entry name" value="Death_dom"/>
</dbReference>
<feature type="region of interest" description="Disordered" evidence="17">
    <location>
        <begin position="1"/>
        <end position="25"/>
    </location>
</feature>
<evidence type="ECO:0000256" key="13">
    <source>
        <dbReference type="ARBA" id="ARBA00030181"/>
    </source>
</evidence>
<feature type="domain" description="Death" evidence="19">
    <location>
        <begin position="232"/>
        <end position="300"/>
    </location>
</feature>
<accession>A0A0P7VDQ1</accession>
<comment type="caution">
    <text evidence="21">The sequence shown here is derived from an EMBL/GenBank/DDBJ whole genome shotgun (WGS) entry which is preliminary data.</text>
</comment>
<dbReference type="GO" id="GO:0031265">
    <property type="term" value="C:CD95 death-inducing signaling complex"/>
    <property type="evidence" value="ECO:0007669"/>
    <property type="project" value="TreeGrafter"/>
</dbReference>
<dbReference type="GO" id="GO:0006924">
    <property type="term" value="P:activation-induced cell death of T cells"/>
    <property type="evidence" value="ECO:0007669"/>
    <property type="project" value="TreeGrafter"/>
</dbReference>
<dbReference type="GO" id="GO:0005031">
    <property type="term" value="F:tumor necrosis factor receptor activity"/>
    <property type="evidence" value="ECO:0007669"/>
    <property type="project" value="TreeGrafter"/>
</dbReference>
<feature type="disulfide bond" evidence="16">
    <location>
        <begin position="71"/>
        <end position="86"/>
    </location>
</feature>
<evidence type="ECO:0000256" key="16">
    <source>
        <dbReference type="PROSITE-ProRule" id="PRU00206"/>
    </source>
</evidence>
<evidence type="ECO:0000256" key="18">
    <source>
        <dbReference type="SAM" id="Phobius"/>
    </source>
</evidence>
<dbReference type="SMART" id="SM00208">
    <property type="entry name" value="TNFR"/>
    <property type="match status" value="3"/>
</dbReference>
<keyword evidence="10 16" id="KW-1015">Disulfide bond</keyword>
<keyword evidence="12" id="KW-0449">Lipoprotein</keyword>
<dbReference type="GO" id="GO:0032872">
    <property type="term" value="P:regulation of stress-activated MAPK cascade"/>
    <property type="evidence" value="ECO:0007669"/>
    <property type="project" value="TreeGrafter"/>
</dbReference>
<feature type="repeat" description="TNFR-Cys" evidence="16">
    <location>
        <begin position="113"/>
        <end position="151"/>
    </location>
</feature>